<name>A0A183G2K7_HELPZ</name>
<evidence type="ECO:0000313" key="4">
    <source>
        <dbReference type="WBParaSite" id="HPBE_0001554501-mRNA-1"/>
    </source>
</evidence>
<organism evidence="3 4">
    <name type="scientific">Heligmosomoides polygyrus</name>
    <name type="common">Parasitic roundworm</name>
    <dbReference type="NCBI Taxonomy" id="6339"/>
    <lineage>
        <taxon>Eukaryota</taxon>
        <taxon>Metazoa</taxon>
        <taxon>Ecdysozoa</taxon>
        <taxon>Nematoda</taxon>
        <taxon>Chromadorea</taxon>
        <taxon>Rhabditida</taxon>
        <taxon>Rhabditina</taxon>
        <taxon>Rhabditomorpha</taxon>
        <taxon>Strongyloidea</taxon>
        <taxon>Heligmosomidae</taxon>
        <taxon>Heligmosomoides</taxon>
    </lineage>
</organism>
<dbReference type="OrthoDB" id="5806211at2759"/>
<evidence type="ECO:0000256" key="1">
    <source>
        <dbReference type="SAM" id="Phobius"/>
    </source>
</evidence>
<feature type="transmembrane region" description="Helical" evidence="1">
    <location>
        <begin position="36"/>
        <end position="54"/>
    </location>
</feature>
<protein>
    <submittedName>
        <fullName evidence="2 4">Uncharacterized protein</fullName>
    </submittedName>
</protein>
<evidence type="ECO:0000313" key="2">
    <source>
        <dbReference type="EMBL" id="VDP03117.1"/>
    </source>
</evidence>
<reference evidence="4" key="2">
    <citation type="submission" date="2019-09" db="UniProtKB">
        <authorList>
            <consortium name="WormBaseParasite"/>
        </authorList>
    </citation>
    <scope>IDENTIFICATION</scope>
</reference>
<proteinExistence type="predicted"/>
<dbReference type="Proteomes" id="UP000050761">
    <property type="component" value="Unassembled WGS sequence"/>
</dbReference>
<keyword evidence="1" id="KW-0472">Membrane</keyword>
<reference evidence="2 3" key="1">
    <citation type="submission" date="2018-11" db="EMBL/GenBank/DDBJ databases">
        <authorList>
            <consortium name="Pathogen Informatics"/>
        </authorList>
    </citation>
    <scope>NUCLEOTIDE SEQUENCE [LARGE SCALE GENOMIC DNA]</scope>
</reference>
<keyword evidence="1" id="KW-1133">Transmembrane helix</keyword>
<dbReference type="EMBL" id="UZAH01028911">
    <property type="protein sequence ID" value="VDP03117.1"/>
    <property type="molecule type" value="Genomic_DNA"/>
</dbReference>
<sequence length="82" mass="9221">MLGALSRSFRERHLIGEESRTAPDPDRIRPEHLDNLASVLISTLAPLFSFYLSVGIRFHLSGRPADLLYKTRTTLLASVRCP</sequence>
<keyword evidence="3" id="KW-1185">Reference proteome</keyword>
<gene>
    <name evidence="2" type="ORF">HPBE_LOCUS15544</name>
</gene>
<keyword evidence="1" id="KW-0812">Transmembrane</keyword>
<evidence type="ECO:0000313" key="3">
    <source>
        <dbReference type="Proteomes" id="UP000050761"/>
    </source>
</evidence>
<accession>A0A183G2K7</accession>
<dbReference type="AlphaFoldDB" id="A0A183G2K7"/>
<dbReference type="WBParaSite" id="HPBE_0001554501-mRNA-1">
    <property type="protein sequence ID" value="HPBE_0001554501-mRNA-1"/>
    <property type="gene ID" value="HPBE_0001554501"/>
</dbReference>
<accession>A0A3P7ZMR0</accession>